<dbReference type="RefSeq" id="WP_345335668.1">
    <property type="nucleotide sequence ID" value="NZ_BAABJZ010000082.1"/>
</dbReference>
<gene>
    <name evidence="2" type="ORF">GCM10023333_24240</name>
</gene>
<organism evidence="2 3">
    <name type="scientific">Ferrimonas pelagia</name>
    <dbReference type="NCBI Taxonomy" id="1177826"/>
    <lineage>
        <taxon>Bacteria</taxon>
        <taxon>Pseudomonadati</taxon>
        <taxon>Pseudomonadota</taxon>
        <taxon>Gammaproteobacteria</taxon>
        <taxon>Alteromonadales</taxon>
        <taxon>Ferrimonadaceae</taxon>
        <taxon>Ferrimonas</taxon>
    </lineage>
</organism>
<proteinExistence type="predicted"/>
<dbReference type="EMBL" id="BAABJZ010000082">
    <property type="protein sequence ID" value="GAA4890159.1"/>
    <property type="molecule type" value="Genomic_DNA"/>
</dbReference>
<feature type="region of interest" description="Disordered" evidence="1">
    <location>
        <begin position="20"/>
        <end position="39"/>
    </location>
</feature>
<dbReference type="PROSITE" id="PS51257">
    <property type="entry name" value="PROKAR_LIPOPROTEIN"/>
    <property type="match status" value="1"/>
</dbReference>
<reference evidence="3" key="1">
    <citation type="journal article" date="2019" name="Int. J. Syst. Evol. Microbiol.">
        <title>The Global Catalogue of Microorganisms (GCM) 10K type strain sequencing project: providing services to taxonomists for standard genome sequencing and annotation.</title>
        <authorList>
            <consortium name="The Broad Institute Genomics Platform"/>
            <consortium name="The Broad Institute Genome Sequencing Center for Infectious Disease"/>
            <person name="Wu L."/>
            <person name="Ma J."/>
        </authorList>
    </citation>
    <scope>NUCLEOTIDE SEQUENCE [LARGE SCALE GENOMIC DNA]</scope>
    <source>
        <strain evidence="3">JCM 18401</strain>
    </source>
</reference>
<evidence type="ECO:0008006" key="4">
    <source>
        <dbReference type="Google" id="ProtNLM"/>
    </source>
</evidence>
<evidence type="ECO:0000256" key="1">
    <source>
        <dbReference type="SAM" id="MobiDB-lite"/>
    </source>
</evidence>
<evidence type="ECO:0000313" key="2">
    <source>
        <dbReference type="EMBL" id="GAA4890159.1"/>
    </source>
</evidence>
<evidence type="ECO:0000313" key="3">
    <source>
        <dbReference type="Proteomes" id="UP001499988"/>
    </source>
</evidence>
<name>A0ABP9EZE5_9GAMM</name>
<sequence length="378" mass="41159">MKKQWLATVVAATLVSGCGSDSSNSNGGGDLQPPVPGPTSLNLSVIDRWDLAQRSVDDAAAPMRQDCHHDKCLDDLEKVNIAFNYVFLKPIASLPGEEETCDQTGECEPYHVYFEDQPDHLRMLEVKDANGGSADVLFEGLAMSPGTYEMCLYINGKYESGVEPNVRHDSHVVEHSGVVDHLTTPSQGACAGAKPPSDVRDSGRLVSQRFDIVAGDNNLAVLFDLENSLQYNKNNGWRFLGNKNLEIRHVEREYGDILGTVAGTEVRDQCLRERGSSVEAVYLYPHNTAAHEMLGYYSRAGATVQNRPLADALLVTSEGVDNLGHFSFHGVEAGEYNLGYSCTTQNDTPEIEGDGFRIHASLGGLQVEGGVIKHVAFE</sequence>
<accession>A0ABP9EZE5</accession>
<keyword evidence="3" id="KW-1185">Reference proteome</keyword>
<protein>
    <recommendedName>
        <fullName evidence="4">Lipoprotein</fullName>
    </recommendedName>
</protein>
<dbReference type="Proteomes" id="UP001499988">
    <property type="component" value="Unassembled WGS sequence"/>
</dbReference>
<comment type="caution">
    <text evidence="2">The sequence shown here is derived from an EMBL/GenBank/DDBJ whole genome shotgun (WGS) entry which is preliminary data.</text>
</comment>